<keyword evidence="4" id="KW-1133">Transmembrane helix</keyword>
<evidence type="ECO:0000256" key="2">
    <source>
        <dbReference type="ARBA" id="ARBA00022741"/>
    </source>
</evidence>
<keyword evidence="2" id="KW-0547">Nucleotide-binding</keyword>
<reference evidence="5 6" key="1">
    <citation type="journal article" date="2016" name="Mol. Biol. Evol.">
        <title>Comparative Genomics of Early-Diverging Mushroom-Forming Fungi Provides Insights into the Origins of Lignocellulose Decay Capabilities.</title>
        <authorList>
            <person name="Nagy L.G."/>
            <person name="Riley R."/>
            <person name="Tritt A."/>
            <person name="Adam C."/>
            <person name="Daum C."/>
            <person name="Floudas D."/>
            <person name="Sun H."/>
            <person name="Yadav J.S."/>
            <person name="Pangilinan J."/>
            <person name="Larsson K.H."/>
            <person name="Matsuura K."/>
            <person name="Barry K."/>
            <person name="Labutti K."/>
            <person name="Kuo R."/>
            <person name="Ohm R.A."/>
            <person name="Bhattacharya S.S."/>
            <person name="Shirouzu T."/>
            <person name="Yoshinaga Y."/>
            <person name="Martin F.M."/>
            <person name="Grigoriev I.V."/>
            <person name="Hibbett D.S."/>
        </authorList>
    </citation>
    <scope>NUCLEOTIDE SEQUENCE [LARGE SCALE GENOMIC DNA]</scope>
    <source>
        <strain evidence="5 6">CBS 109695</strain>
    </source>
</reference>
<dbReference type="InterPro" id="IPR050173">
    <property type="entry name" value="ABC_transporter_C-like"/>
</dbReference>
<name>A0A166LLD8_9AGAM</name>
<dbReference type="GO" id="GO:0042626">
    <property type="term" value="F:ATPase-coupled transmembrane transporter activity"/>
    <property type="evidence" value="ECO:0007669"/>
    <property type="project" value="TreeGrafter"/>
</dbReference>
<keyword evidence="3" id="KW-0067">ATP-binding</keyword>
<protein>
    <recommendedName>
        <fullName evidence="7">ABC transporter domain-containing protein</fullName>
    </recommendedName>
</protein>
<evidence type="ECO:0000256" key="4">
    <source>
        <dbReference type="SAM" id="Phobius"/>
    </source>
</evidence>
<gene>
    <name evidence="5" type="ORF">FIBSPDRAFT_1043210</name>
</gene>
<feature type="transmembrane region" description="Helical" evidence="4">
    <location>
        <begin position="6"/>
        <end position="27"/>
    </location>
</feature>
<dbReference type="Gene3D" id="3.40.50.300">
    <property type="entry name" value="P-loop containing nucleotide triphosphate hydrolases"/>
    <property type="match status" value="1"/>
</dbReference>
<dbReference type="AlphaFoldDB" id="A0A166LLD8"/>
<accession>A0A166LLD8</accession>
<dbReference type="GO" id="GO:0005524">
    <property type="term" value="F:ATP binding"/>
    <property type="evidence" value="ECO:0007669"/>
    <property type="project" value="UniProtKB-KW"/>
</dbReference>
<dbReference type="STRING" id="436010.A0A166LLD8"/>
<evidence type="ECO:0008006" key="7">
    <source>
        <dbReference type="Google" id="ProtNLM"/>
    </source>
</evidence>
<sequence>MDDLRLNAIGFAALTLLASVSAVLFYVPAFFPQKLAQYIQDDPERVDRQRGWVYVVGLFGWRARDIPYSGWAAVEHGDEIKVKMQLNSVLDGKMAYCHLGRGPRRLLFRVFTRHYCIDLWSIDPLPSTPGSGKKFILSDVSVRFPPELSLVCGKLGNGRTLLLLLALLGEGDLLAGQIVAPRSLPDALATFAEVNIGEGGEWVVPMMCAYVLHAAWLRNASVKDNILFNLPLDEARYQKTLDACALVTDWEILEAATNPRSASVA</sequence>
<keyword evidence="4" id="KW-0812">Transmembrane</keyword>
<dbReference type="PANTHER" id="PTHR24223">
    <property type="entry name" value="ATP-BINDING CASSETTE SUB-FAMILY C"/>
    <property type="match status" value="1"/>
</dbReference>
<evidence type="ECO:0000256" key="3">
    <source>
        <dbReference type="ARBA" id="ARBA00022840"/>
    </source>
</evidence>
<dbReference type="PANTHER" id="PTHR24223:SF353">
    <property type="entry name" value="ABC TRANSPORTER ATP-BINDING PROTEIN_PERMEASE VMR1-RELATED"/>
    <property type="match status" value="1"/>
</dbReference>
<dbReference type="GO" id="GO:0000329">
    <property type="term" value="C:fungal-type vacuole membrane"/>
    <property type="evidence" value="ECO:0007669"/>
    <property type="project" value="TreeGrafter"/>
</dbReference>
<keyword evidence="4" id="KW-0472">Membrane</keyword>
<organism evidence="5 6">
    <name type="scientific">Athelia psychrophila</name>
    <dbReference type="NCBI Taxonomy" id="1759441"/>
    <lineage>
        <taxon>Eukaryota</taxon>
        <taxon>Fungi</taxon>
        <taxon>Dikarya</taxon>
        <taxon>Basidiomycota</taxon>
        <taxon>Agaricomycotina</taxon>
        <taxon>Agaricomycetes</taxon>
        <taxon>Agaricomycetidae</taxon>
        <taxon>Atheliales</taxon>
        <taxon>Atheliaceae</taxon>
        <taxon>Athelia</taxon>
    </lineage>
</organism>
<keyword evidence="1" id="KW-0677">Repeat</keyword>
<dbReference type="EMBL" id="KV417535">
    <property type="protein sequence ID" value="KZP23084.1"/>
    <property type="molecule type" value="Genomic_DNA"/>
</dbReference>
<evidence type="ECO:0000313" key="5">
    <source>
        <dbReference type="EMBL" id="KZP23084.1"/>
    </source>
</evidence>
<keyword evidence="6" id="KW-1185">Reference proteome</keyword>
<proteinExistence type="predicted"/>
<evidence type="ECO:0000256" key="1">
    <source>
        <dbReference type="ARBA" id="ARBA00022737"/>
    </source>
</evidence>
<dbReference type="InterPro" id="IPR027417">
    <property type="entry name" value="P-loop_NTPase"/>
</dbReference>
<dbReference type="Proteomes" id="UP000076532">
    <property type="component" value="Unassembled WGS sequence"/>
</dbReference>
<dbReference type="OrthoDB" id="2692584at2759"/>
<evidence type="ECO:0000313" key="6">
    <source>
        <dbReference type="Proteomes" id="UP000076532"/>
    </source>
</evidence>